<keyword evidence="4" id="KW-1185">Reference proteome</keyword>
<dbReference type="AlphaFoldDB" id="A0AAN7MEU4"/>
<dbReference type="Proteomes" id="UP001346149">
    <property type="component" value="Unassembled WGS sequence"/>
</dbReference>
<comment type="caution">
    <text evidence="3">The sequence shown here is derived from an EMBL/GenBank/DDBJ whole genome shotgun (WGS) entry which is preliminary data.</text>
</comment>
<keyword evidence="1" id="KW-0175">Coiled coil</keyword>
<evidence type="ECO:0000256" key="2">
    <source>
        <dbReference type="SAM" id="MobiDB-lite"/>
    </source>
</evidence>
<protein>
    <submittedName>
        <fullName evidence="3">Uncharacterized protein</fullName>
    </submittedName>
</protein>
<feature type="coiled-coil region" evidence="1">
    <location>
        <begin position="25"/>
        <end position="52"/>
    </location>
</feature>
<gene>
    <name evidence="3" type="ORF">SAY86_029658</name>
</gene>
<sequence length="162" mass="17683">MATQGPQQSAGALLPVQASVFEPGDAEMEEDLEQLELEVKNMAEKILHYRSTLPEKLKNAFALVASAHRPEFPQIDSGSEPSASVAPHRGLCRDSDPVANSSVSKRDIDTAKKIGLLKEKTMKNIAALPIILNRMKECISTIDNLDSHPNSIHPAFRKGRTS</sequence>
<dbReference type="PANTHER" id="PTHR36045">
    <property type="entry name" value="OS04G0558500 PROTEIN"/>
    <property type="match status" value="1"/>
</dbReference>
<dbReference type="PANTHER" id="PTHR36045:SF2">
    <property type="entry name" value="OS04G0558500 PROTEIN"/>
    <property type="match status" value="1"/>
</dbReference>
<dbReference type="EMBL" id="JAXQNO010000006">
    <property type="protein sequence ID" value="KAK4797332.1"/>
    <property type="molecule type" value="Genomic_DNA"/>
</dbReference>
<name>A0AAN7MEU4_TRANT</name>
<evidence type="ECO:0000313" key="4">
    <source>
        <dbReference type="Proteomes" id="UP001346149"/>
    </source>
</evidence>
<evidence type="ECO:0000256" key="1">
    <source>
        <dbReference type="SAM" id="Coils"/>
    </source>
</evidence>
<evidence type="ECO:0000313" key="3">
    <source>
        <dbReference type="EMBL" id="KAK4797332.1"/>
    </source>
</evidence>
<accession>A0AAN7MEU4</accession>
<reference evidence="3 4" key="1">
    <citation type="journal article" date="2023" name="Hortic Res">
        <title>Pangenome of water caltrop reveals structural variations and asymmetric subgenome divergence after allopolyploidization.</title>
        <authorList>
            <person name="Zhang X."/>
            <person name="Chen Y."/>
            <person name="Wang L."/>
            <person name="Yuan Y."/>
            <person name="Fang M."/>
            <person name="Shi L."/>
            <person name="Lu R."/>
            <person name="Comes H.P."/>
            <person name="Ma Y."/>
            <person name="Chen Y."/>
            <person name="Huang G."/>
            <person name="Zhou Y."/>
            <person name="Zheng Z."/>
            <person name="Qiu Y."/>
        </authorList>
    </citation>
    <scope>NUCLEOTIDE SEQUENCE [LARGE SCALE GENOMIC DNA]</scope>
    <source>
        <strain evidence="3">F231</strain>
    </source>
</reference>
<feature type="region of interest" description="Disordered" evidence="2">
    <location>
        <begin position="72"/>
        <end position="104"/>
    </location>
</feature>
<proteinExistence type="predicted"/>
<organism evidence="3 4">
    <name type="scientific">Trapa natans</name>
    <name type="common">Water chestnut</name>
    <dbReference type="NCBI Taxonomy" id="22666"/>
    <lineage>
        <taxon>Eukaryota</taxon>
        <taxon>Viridiplantae</taxon>
        <taxon>Streptophyta</taxon>
        <taxon>Embryophyta</taxon>
        <taxon>Tracheophyta</taxon>
        <taxon>Spermatophyta</taxon>
        <taxon>Magnoliopsida</taxon>
        <taxon>eudicotyledons</taxon>
        <taxon>Gunneridae</taxon>
        <taxon>Pentapetalae</taxon>
        <taxon>rosids</taxon>
        <taxon>malvids</taxon>
        <taxon>Myrtales</taxon>
        <taxon>Lythraceae</taxon>
        <taxon>Trapa</taxon>
    </lineage>
</organism>